<dbReference type="Proteomes" id="UP000324222">
    <property type="component" value="Unassembled WGS sequence"/>
</dbReference>
<protein>
    <submittedName>
        <fullName evidence="2">Uncharacterized protein</fullName>
    </submittedName>
</protein>
<organism evidence="2 3">
    <name type="scientific">Portunus trituberculatus</name>
    <name type="common">Swimming crab</name>
    <name type="synonym">Neptunus trituberculatus</name>
    <dbReference type="NCBI Taxonomy" id="210409"/>
    <lineage>
        <taxon>Eukaryota</taxon>
        <taxon>Metazoa</taxon>
        <taxon>Ecdysozoa</taxon>
        <taxon>Arthropoda</taxon>
        <taxon>Crustacea</taxon>
        <taxon>Multicrustacea</taxon>
        <taxon>Malacostraca</taxon>
        <taxon>Eumalacostraca</taxon>
        <taxon>Eucarida</taxon>
        <taxon>Decapoda</taxon>
        <taxon>Pleocyemata</taxon>
        <taxon>Brachyura</taxon>
        <taxon>Eubrachyura</taxon>
        <taxon>Portunoidea</taxon>
        <taxon>Portunidae</taxon>
        <taxon>Portuninae</taxon>
        <taxon>Portunus</taxon>
    </lineage>
</organism>
<evidence type="ECO:0000313" key="2">
    <source>
        <dbReference type="EMBL" id="MPC89232.1"/>
    </source>
</evidence>
<dbReference type="AlphaFoldDB" id="A0A5B7IZ83"/>
<keyword evidence="1" id="KW-0472">Membrane</keyword>
<keyword evidence="3" id="KW-1185">Reference proteome</keyword>
<evidence type="ECO:0000256" key="1">
    <source>
        <dbReference type="SAM" id="Phobius"/>
    </source>
</evidence>
<keyword evidence="1" id="KW-1133">Transmembrane helix</keyword>
<dbReference type="EMBL" id="VSRR010080329">
    <property type="protein sequence ID" value="MPC89232.1"/>
    <property type="molecule type" value="Genomic_DNA"/>
</dbReference>
<accession>A0A5B7IZ83</accession>
<reference evidence="2 3" key="1">
    <citation type="submission" date="2019-05" db="EMBL/GenBank/DDBJ databases">
        <title>Another draft genome of Portunus trituberculatus and its Hox gene families provides insights of decapod evolution.</title>
        <authorList>
            <person name="Jeong J.-H."/>
            <person name="Song I."/>
            <person name="Kim S."/>
            <person name="Choi T."/>
            <person name="Kim D."/>
            <person name="Ryu S."/>
            <person name="Kim W."/>
        </authorList>
    </citation>
    <scope>NUCLEOTIDE SEQUENCE [LARGE SCALE GENOMIC DNA]</scope>
    <source>
        <tissue evidence="2">Muscle</tissue>
    </source>
</reference>
<gene>
    <name evidence="2" type="ORF">E2C01_084169</name>
</gene>
<comment type="caution">
    <text evidence="2">The sequence shown here is derived from an EMBL/GenBank/DDBJ whole genome shotgun (WGS) entry which is preliminary data.</text>
</comment>
<feature type="transmembrane region" description="Helical" evidence="1">
    <location>
        <begin position="6"/>
        <end position="25"/>
    </location>
</feature>
<name>A0A5B7IZ83_PORTR</name>
<proteinExistence type="predicted"/>
<keyword evidence="1" id="KW-0812">Transmembrane</keyword>
<evidence type="ECO:0000313" key="3">
    <source>
        <dbReference type="Proteomes" id="UP000324222"/>
    </source>
</evidence>
<sequence>MKSCTLVFWSMGCVELLVYGVSGVLRTPSSTRSQFLTNIYVIQNKYL</sequence>